<dbReference type="Proteomes" id="UP000325295">
    <property type="component" value="Chromosome"/>
</dbReference>
<organism evidence="4 5">
    <name type="scientific">Paucilactobacillus nenjiangensis</name>
    <dbReference type="NCBI Taxonomy" id="1296540"/>
    <lineage>
        <taxon>Bacteria</taxon>
        <taxon>Bacillati</taxon>
        <taxon>Bacillota</taxon>
        <taxon>Bacilli</taxon>
        <taxon>Lactobacillales</taxon>
        <taxon>Lactobacillaceae</taxon>
        <taxon>Paucilactobacillus</taxon>
    </lineage>
</organism>
<dbReference type="InterPro" id="IPR014729">
    <property type="entry name" value="Rossmann-like_a/b/a_fold"/>
</dbReference>
<dbReference type="AlphaFoldDB" id="A0A5P1WZS8"/>
<dbReference type="NCBIfam" id="TIGR01518">
    <property type="entry name" value="g3p_cytidyltrns"/>
    <property type="match status" value="1"/>
</dbReference>
<dbReference type="RefSeq" id="WP_150203808.1">
    <property type="nucleotide sequence ID" value="NZ_CP043939.1"/>
</dbReference>
<evidence type="ECO:0000313" key="4">
    <source>
        <dbReference type="EMBL" id="QER67142.1"/>
    </source>
</evidence>
<keyword evidence="5" id="KW-1185">Reference proteome</keyword>
<dbReference type="OrthoDB" id="9802794at2"/>
<name>A0A5P1WZS8_9LACO</name>
<keyword evidence="2 4" id="KW-0548">Nucleotidyltransferase</keyword>
<dbReference type="InterPro" id="IPR004821">
    <property type="entry name" value="Cyt_trans-like"/>
</dbReference>
<dbReference type="PANTHER" id="PTHR43793:SF1">
    <property type="entry name" value="FAD SYNTHASE"/>
    <property type="match status" value="1"/>
</dbReference>
<dbReference type="GO" id="GO:0019350">
    <property type="term" value="P:teichoic acid biosynthetic process"/>
    <property type="evidence" value="ECO:0007669"/>
    <property type="project" value="InterPro"/>
</dbReference>
<dbReference type="NCBIfam" id="TIGR00125">
    <property type="entry name" value="cyt_tran_rel"/>
    <property type="match status" value="1"/>
</dbReference>
<dbReference type="InterPro" id="IPR006409">
    <property type="entry name" value="G3P_cytidylTrfase"/>
</dbReference>
<reference evidence="4 5" key="1">
    <citation type="submission" date="2019-09" db="EMBL/GenBank/DDBJ databases">
        <title>Complete Genome Sequence of Lactobacillus nenjiangensis SH-Y15, isolated from sauerkraut.</title>
        <authorList>
            <person name="Yang H."/>
        </authorList>
    </citation>
    <scope>NUCLEOTIDE SEQUENCE [LARGE SCALE GENOMIC DNA]</scope>
    <source>
        <strain evidence="4 5">SH-Y15</strain>
    </source>
</reference>
<dbReference type="GO" id="GO:0047348">
    <property type="term" value="F:glycerol-3-phosphate cytidylyltransferase activity"/>
    <property type="evidence" value="ECO:0007669"/>
    <property type="project" value="UniProtKB-EC"/>
</dbReference>
<evidence type="ECO:0000259" key="3">
    <source>
        <dbReference type="Pfam" id="PF01467"/>
    </source>
</evidence>
<evidence type="ECO:0000256" key="2">
    <source>
        <dbReference type="ARBA" id="ARBA00022695"/>
    </source>
</evidence>
<sequence length="129" mass="15129">MKTVLTYGTFDLLHKGHIKLLERAASFGDQLIVGLSTDEFNINQKGKRAYTKYEDRKFMLEAIKYVDLVIPETNWNQKIDDIQKYNVDIFVMGDDWRGQFDDLEQYVNVIYLERTDGISTTQIKHDLSE</sequence>
<dbReference type="InterPro" id="IPR050385">
    <property type="entry name" value="Archaeal_FAD_synthase"/>
</dbReference>
<dbReference type="PANTHER" id="PTHR43793">
    <property type="entry name" value="FAD SYNTHASE"/>
    <property type="match status" value="1"/>
</dbReference>
<dbReference type="KEGG" id="lnn:F0161_04170"/>
<dbReference type="GO" id="GO:0005737">
    <property type="term" value="C:cytoplasm"/>
    <property type="evidence" value="ECO:0007669"/>
    <property type="project" value="InterPro"/>
</dbReference>
<dbReference type="SUPFAM" id="SSF52374">
    <property type="entry name" value="Nucleotidylyl transferase"/>
    <property type="match status" value="1"/>
</dbReference>
<dbReference type="Gene3D" id="3.40.50.620">
    <property type="entry name" value="HUPs"/>
    <property type="match status" value="1"/>
</dbReference>
<dbReference type="EMBL" id="CP043939">
    <property type="protein sequence ID" value="QER67142.1"/>
    <property type="molecule type" value="Genomic_DNA"/>
</dbReference>
<accession>A0A5P1WZS8</accession>
<protein>
    <submittedName>
        <fullName evidence="4">Glycerol-3-phosphate cytidylyltransferase</fullName>
        <ecNumber evidence="4">2.7.7.39</ecNumber>
    </submittedName>
</protein>
<gene>
    <name evidence="4" type="primary">tagD</name>
    <name evidence="4" type="ORF">F0161_04170</name>
</gene>
<dbReference type="Pfam" id="PF01467">
    <property type="entry name" value="CTP_transf_like"/>
    <property type="match status" value="1"/>
</dbReference>
<keyword evidence="1 4" id="KW-0808">Transferase</keyword>
<dbReference type="GO" id="GO:0046872">
    <property type="term" value="F:metal ion binding"/>
    <property type="evidence" value="ECO:0007669"/>
    <property type="project" value="InterPro"/>
</dbReference>
<evidence type="ECO:0000313" key="5">
    <source>
        <dbReference type="Proteomes" id="UP000325295"/>
    </source>
</evidence>
<evidence type="ECO:0000256" key="1">
    <source>
        <dbReference type="ARBA" id="ARBA00022679"/>
    </source>
</evidence>
<dbReference type="EC" id="2.7.7.39" evidence="4"/>
<proteinExistence type="predicted"/>
<feature type="domain" description="Cytidyltransferase-like" evidence="3">
    <location>
        <begin position="5"/>
        <end position="124"/>
    </location>
</feature>